<reference evidence="2 3" key="1">
    <citation type="submission" date="2014-11" db="EMBL/GenBank/DDBJ databases">
        <authorList>
            <person name="Zhu J."/>
            <person name="Qi W."/>
            <person name="Song R."/>
        </authorList>
    </citation>
    <scope>NUCLEOTIDE SEQUENCE [LARGE SCALE GENOMIC DNA]</scope>
</reference>
<dbReference type="VEuPathDB" id="CryptoDB:Vbra_15613"/>
<keyword evidence="3" id="KW-1185">Reference proteome</keyword>
<proteinExistence type="predicted"/>
<dbReference type="Proteomes" id="UP000041254">
    <property type="component" value="Unassembled WGS sequence"/>
</dbReference>
<accession>A0A0G4FJW0</accession>
<dbReference type="InParanoid" id="A0A0G4FJW0"/>
<evidence type="ECO:0000256" key="1">
    <source>
        <dbReference type="SAM" id="MobiDB-lite"/>
    </source>
</evidence>
<protein>
    <submittedName>
        <fullName evidence="2">Uncharacterized protein</fullName>
    </submittedName>
</protein>
<sequence>MAEQATDYDIQCCVRVYHGQQPVCAVPYVPVEKSRQADKLCATCLVPCAGGGGICGKQNTFRNMVNSHLRKTHKLTEADLLQGFATVRGPSVPETPTNTPCQTFSFAGMVIDKTQADTYGSHMSAGSSTTDTQTMPPSLVDVLPIGGKEMPQPHLSDMMPLGSYGAAAGVTGNVNQMELPFLDYYQPNSSDSWMASNSDNEEDGFGGSGLAAPPPTLNGGCKPLGRADEEIDIVMQQSLDEWLNVLG</sequence>
<dbReference type="AlphaFoldDB" id="A0A0G4FJW0"/>
<feature type="region of interest" description="Disordered" evidence="1">
    <location>
        <begin position="192"/>
        <end position="213"/>
    </location>
</feature>
<name>A0A0G4FJW0_VITBC</name>
<dbReference type="PhylomeDB" id="A0A0G4FJW0"/>
<evidence type="ECO:0000313" key="2">
    <source>
        <dbReference type="EMBL" id="CEM13998.1"/>
    </source>
</evidence>
<organism evidence="2 3">
    <name type="scientific">Vitrella brassicaformis (strain CCMP3155)</name>
    <dbReference type="NCBI Taxonomy" id="1169540"/>
    <lineage>
        <taxon>Eukaryota</taxon>
        <taxon>Sar</taxon>
        <taxon>Alveolata</taxon>
        <taxon>Colpodellida</taxon>
        <taxon>Vitrellaceae</taxon>
        <taxon>Vitrella</taxon>
    </lineage>
</organism>
<evidence type="ECO:0000313" key="3">
    <source>
        <dbReference type="Proteomes" id="UP000041254"/>
    </source>
</evidence>
<dbReference type="EMBL" id="CDMY01000451">
    <property type="protein sequence ID" value="CEM13998.1"/>
    <property type="molecule type" value="Genomic_DNA"/>
</dbReference>
<gene>
    <name evidence="2" type="ORF">Vbra_15613</name>
</gene>